<sequence length="334" mass="35461">MTVVSARSSSIDLIGNTPLVLLQGPSEAAGCEIWGKCEFANPGASVKDRAALWILRDAIESGALQPGGTIVEGTAGNTGIGLALVANAYGFRTIIVMPETQSREKMDTLRALGAELVLVPAAPFSNPGHFVHTSRRLAEETEGAVWANQFDNIANRRAHIESTAPEIWEQMEGRIDGFTCAAGTGGTIAGVGLGLKAFDESIQIALTDPHGAALYSYFTHGELKAEGTSVAEGIGQGRITANLDGAPIDTAFRVSDEEGLEWVRRLLAEEGLALGLSSGINVAGAVELGRKLVAEGREDPRVVTILCDTGFRYLSTLYNRQWLESKGLPVFPWL</sequence>
<dbReference type="PROSITE" id="PS00901">
    <property type="entry name" value="CYS_SYNTHASE"/>
    <property type="match status" value="1"/>
</dbReference>
<protein>
    <submittedName>
        <fullName evidence="4">Cysteine synthase A</fullName>
    </submittedName>
</protein>
<evidence type="ECO:0000256" key="2">
    <source>
        <dbReference type="ARBA" id="ARBA00022898"/>
    </source>
</evidence>
<dbReference type="InterPro" id="IPR001216">
    <property type="entry name" value="P-phosphate_BS"/>
</dbReference>
<comment type="caution">
    <text evidence="4">The sequence shown here is derived from an EMBL/GenBank/DDBJ whole genome shotgun (WGS) entry which is preliminary data.</text>
</comment>
<evidence type="ECO:0000313" key="4">
    <source>
        <dbReference type="EMBL" id="NBC36835.1"/>
    </source>
</evidence>
<evidence type="ECO:0000259" key="3">
    <source>
        <dbReference type="Pfam" id="PF00291"/>
    </source>
</evidence>
<gene>
    <name evidence="4" type="ORF">GTZ99_09725</name>
</gene>
<feature type="domain" description="Tryptophan synthase beta chain-like PALP" evidence="3">
    <location>
        <begin position="13"/>
        <end position="308"/>
    </location>
</feature>
<keyword evidence="2" id="KW-0663">Pyridoxal phosphate</keyword>
<dbReference type="RefSeq" id="WP_161718258.1">
    <property type="nucleotide sequence ID" value="NZ_JAAAPO010000003.1"/>
</dbReference>
<dbReference type="CDD" id="cd01561">
    <property type="entry name" value="CBS_like"/>
    <property type="match status" value="1"/>
</dbReference>
<dbReference type="InterPro" id="IPR050214">
    <property type="entry name" value="Cys_Synth/Cystath_Beta-Synth"/>
</dbReference>
<reference evidence="5" key="1">
    <citation type="submission" date="2020-01" db="EMBL/GenBank/DDBJ databases">
        <title>Sphingomonas sp. strain CSW-10.</title>
        <authorList>
            <person name="Chen W.-M."/>
        </authorList>
    </citation>
    <scope>NUCLEOTIDE SEQUENCE [LARGE SCALE GENOMIC DNA]</scope>
    <source>
        <strain evidence="5">FSY-8</strain>
    </source>
</reference>
<dbReference type="Gene3D" id="3.40.50.1100">
    <property type="match status" value="2"/>
</dbReference>
<name>A0ABW9XE71_9SPHN</name>
<organism evidence="4 5">
    <name type="scientific">Novosphingobium ovatum</name>
    <dbReference type="NCBI Taxonomy" id="1908523"/>
    <lineage>
        <taxon>Bacteria</taxon>
        <taxon>Pseudomonadati</taxon>
        <taxon>Pseudomonadota</taxon>
        <taxon>Alphaproteobacteria</taxon>
        <taxon>Sphingomonadales</taxon>
        <taxon>Sphingomonadaceae</taxon>
        <taxon>Novosphingobium</taxon>
    </lineage>
</organism>
<dbReference type="PANTHER" id="PTHR10314">
    <property type="entry name" value="CYSTATHIONINE BETA-SYNTHASE"/>
    <property type="match status" value="1"/>
</dbReference>
<dbReference type="InterPro" id="IPR001926">
    <property type="entry name" value="TrpB-like_PALP"/>
</dbReference>
<dbReference type="SUPFAM" id="SSF53686">
    <property type="entry name" value="Tryptophan synthase beta subunit-like PLP-dependent enzymes"/>
    <property type="match status" value="1"/>
</dbReference>
<evidence type="ECO:0000256" key="1">
    <source>
        <dbReference type="ARBA" id="ARBA00001933"/>
    </source>
</evidence>
<evidence type="ECO:0000313" key="5">
    <source>
        <dbReference type="Proteomes" id="UP000753724"/>
    </source>
</evidence>
<dbReference type="NCBIfam" id="NF007989">
    <property type="entry name" value="PRK10717.1"/>
    <property type="match status" value="1"/>
</dbReference>
<dbReference type="Pfam" id="PF00291">
    <property type="entry name" value="PALP"/>
    <property type="match status" value="1"/>
</dbReference>
<proteinExistence type="predicted"/>
<dbReference type="EMBL" id="JAAAPO010000003">
    <property type="protein sequence ID" value="NBC36835.1"/>
    <property type="molecule type" value="Genomic_DNA"/>
</dbReference>
<dbReference type="Proteomes" id="UP000753724">
    <property type="component" value="Unassembled WGS sequence"/>
</dbReference>
<keyword evidence="5" id="KW-1185">Reference proteome</keyword>
<comment type="cofactor">
    <cofactor evidence="1">
        <name>pyridoxal 5'-phosphate</name>
        <dbReference type="ChEBI" id="CHEBI:597326"/>
    </cofactor>
</comment>
<accession>A0ABW9XE71</accession>
<dbReference type="InterPro" id="IPR036052">
    <property type="entry name" value="TrpB-like_PALP_sf"/>
</dbReference>